<name>A0ABT0IVY8_9HYPH</name>
<keyword evidence="1" id="KW-0732">Signal</keyword>
<accession>A0ABT0IVY8</accession>
<evidence type="ECO:0000313" key="3">
    <source>
        <dbReference type="Proteomes" id="UP001202827"/>
    </source>
</evidence>
<feature type="signal peptide" evidence="1">
    <location>
        <begin position="1"/>
        <end position="20"/>
    </location>
</feature>
<evidence type="ECO:0000256" key="1">
    <source>
        <dbReference type="SAM" id="SignalP"/>
    </source>
</evidence>
<dbReference type="EMBL" id="JALPRY010000023">
    <property type="protein sequence ID" value="MCK8782035.1"/>
    <property type="molecule type" value="Genomic_DNA"/>
</dbReference>
<reference evidence="2 3" key="1">
    <citation type="submission" date="2022-04" db="EMBL/GenBank/DDBJ databases">
        <title>Rhizobium coralii sp. nov., isolated from coral Turbinaria peltata.</title>
        <authorList>
            <person name="Sun H."/>
        </authorList>
    </citation>
    <scope>NUCLEOTIDE SEQUENCE [LARGE SCALE GENOMIC DNA]</scope>
    <source>
        <strain evidence="2 3">NTR19</strain>
    </source>
</reference>
<protein>
    <submittedName>
        <fullName evidence="2">Uncharacterized protein</fullName>
    </submittedName>
</protein>
<dbReference type="Proteomes" id="UP001202827">
    <property type="component" value="Unassembled WGS sequence"/>
</dbReference>
<comment type="caution">
    <text evidence="2">The sequence shown here is derived from an EMBL/GenBank/DDBJ whole genome shotgun (WGS) entry which is preliminary data.</text>
</comment>
<evidence type="ECO:0000313" key="2">
    <source>
        <dbReference type="EMBL" id="MCK8782035.1"/>
    </source>
</evidence>
<gene>
    <name evidence="2" type="ORF">M0654_18815</name>
</gene>
<proteinExistence type="predicted"/>
<sequence length="68" mass="7155">MKTFLAIAAVLGFTSSAALADCAGHVTASAKVDKEVTTASVTKSDEKSAEKVVLLKRDRLKSETRVSD</sequence>
<keyword evidence="3" id="KW-1185">Reference proteome</keyword>
<organism evidence="2 3">
    <name type="scientific">Neorhizobium turbinariae</name>
    <dbReference type="NCBI Taxonomy" id="2937795"/>
    <lineage>
        <taxon>Bacteria</taxon>
        <taxon>Pseudomonadati</taxon>
        <taxon>Pseudomonadota</taxon>
        <taxon>Alphaproteobacteria</taxon>
        <taxon>Hyphomicrobiales</taxon>
        <taxon>Rhizobiaceae</taxon>
        <taxon>Rhizobium/Agrobacterium group</taxon>
        <taxon>Neorhizobium</taxon>
    </lineage>
</organism>
<feature type="chain" id="PRO_5047214423" evidence="1">
    <location>
        <begin position="21"/>
        <end position="68"/>
    </location>
</feature>
<dbReference type="RefSeq" id="WP_248684396.1">
    <property type="nucleotide sequence ID" value="NZ_JALPRY010000023.1"/>
</dbReference>